<dbReference type="AlphaFoldDB" id="A0A543I534"/>
<organism evidence="2 3">
    <name type="scientific">Klugiella xanthotipulae</name>
    <dbReference type="NCBI Taxonomy" id="244735"/>
    <lineage>
        <taxon>Bacteria</taxon>
        <taxon>Bacillati</taxon>
        <taxon>Actinomycetota</taxon>
        <taxon>Actinomycetes</taxon>
        <taxon>Micrococcales</taxon>
        <taxon>Microbacteriaceae</taxon>
        <taxon>Klugiella</taxon>
    </lineage>
</organism>
<dbReference type="PANTHER" id="PTHR18964">
    <property type="entry name" value="ROK (REPRESSOR, ORF, KINASE) FAMILY"/>
    <property type="match status" value="1"/>
</dbReference>
<keyword evidence="3" id="KW-1185">Reference proteome</keyword>
<keyword evidence="2" id="KW-0808">Transferase</keyword>
<name>A0A543I534_9MICO</name>
<keyword evidence="2" id="KW-0418">Kinase</keyword>
<dbReference type="RefSeq" id="WP_141915549.1">
    <property type="nucleotide sequence ID" value="NZ_BAAAYS010000001.1"/>
</dbReference>
<accession>A0A543I534</accession>
<proteinExistence type="inferred from homology"/>
<dbReference type="Pfam" id="PF00480">
    <property type="entry name" value="ROK"/>
    <property type="match status" value="1"/>
</dbReference>
<dbReference type="EMBL" id="VFPN01000001">
    <property type="protein sequence ID" value="TQM65687.1"/>
    <property type="molecule type" value="Genomic_DNA"/>
</dbReference>
<dbReference type="InterPro" id="IPR043129">
    <property type="entry name" value="ATPase_NBD"/>
</dbReference>
<evidence type="ECO:0000313" key="2">
    <source>
        <dbReference type="EMBL" id="TQM65687.1"/>
    </source>
</evidence>
<evidence type="ECO:0000256" key="1">
    <source>
        <dbReference type="ARBA" id="ARBA00006479"/>
    </source>
</evidence>
<dbReference type="SUPFAM" id="SSF53067">
    <property type="entry name" value="Actin-like ATPase domain"/>
    <property type="match status" value="1"/>
</dbReference>
<dbReference type="Gene3D" id="3.30.420.40">
    <property type="match status" value="2"/>
</dbReference>
<comment type="caution">
    <text evidence="2">The sequence shown here is derived from an EMBL/GenBank/DDBJ whole genome shotgun (WGS) entry which is preliminary data.</text>
</comment>
<evidence type="ECO:0000313" key="3">
    <source>
        <dbReference type="Proteomes" id="UP000318331"/>
    </source>
</evidence>
<dbReference type="PANTHER" id="PTHR18964:SF169">
    <property type="entry name" value="N-ACETYLMANNOSAMINE KINASE"/>
    <property type="match status" value="1"/>
</dbReference>
<reference evidence="2 3" key="1">
    <citation type="submission" date="2019-06" db="EMBL/GenBank/DDBJ databases">
        <title>Sequencing the genomes of 1000 actinobacteria strains.</title>
        <authorList>
            <person name="Klenk H.-P."/>
        </authorList>
    </citation>
    <scope>NUCLEOTIDE SEQUENCE [LARGE SCALE GENOMIC DNA]</scope>
    <source>
        <strain evidence="2 3">DSM 18031</strain>
    </source>
</reference>
<gene>
    <name evidence="2" type="ORF">FB466_0499</name>
</gene>
<protein>
    <submittedName>
        <fullName evidence="2">Putative NBD/HSP70 family sugar kinase</fullName>
    </submittedName>
</protein>
<dbReference type="Proteomes" id="UP000318331">
    <property type="component" value="Unassembled WGS sequence"/>
</dbReference>
<dbReference type="OrthoDB" id="8772678at2"/>
<dbReference type="GO" id="GO:0016301">
    <property type="term" value="F:kinase activity"/>
    <property type="evidence" value="ECO:0007669"/>
    <property type="project" value="UniProtKB-KW"/>
</dbReference>
<comment type="similarity">
    <text evidence="1">Belongs to the ROK (NagC/XylR) family.</text>
</comment>
<sequence>MRIGIDIGGTKTAAVVLDPGDGVLCAVTHPTGYGPAEVLATALRCVTELAEGVGCAPGDFRSIGIGIPGAVNTATGRVDHAVNLGLVGFDLGAELAHRIGAPVRVENDVNAAALGAYRWVRGAETEPGTPGSIAYLNLGTGLAAGIILDGELWRGSRGVAGEIGHIPVDPAGALCPCGQRGCLETISSGSGIVRQWPVPDGESAVRSLMVAATAGNSAAVGVRDGLFVGVATAIRLLFLSVDVQRVVLGGGVTTMGEPLLSGVHGVLREWAARSAFLGSLRLDERIQILPDTFPAAAIGAALIGENSWQK</sequence>
<dbReference type="InterPro" id="IPR000600">
    <property type="entry name" value="ROK"/>
</dbReference>